<dbReference type="RefSeq" id="XP_013259096.1">
    <property type="nucleotide sequence ID" value="XM_013403642.1"/>
</dbReference>
<accession>A0A072P9F9</accession>
<feature type="region of interest" description="Disordered" evidence="1">
    <location>
        <begin position="64"/>
        <end position="165"/>
    </location>
</feature>
<dbReference type="EMBL" id="AMGV01000005">
    <property type="protein sequence ID" value="KEF56506.1"/>
    <property type="molecule type" value="Genomic_DNA"/>
</dbReference>
<protein>
    <submittedName>
        <fullName evidence="2">Uncharacterized protein</fullName>
    </submittedName>
</protein>
<organism evidence="2 3">
    <name type="scientific">Exophiala aquamarina CBS 119918</name>
    <dbReference type="NCBI Taxonomy" id="1182545"/>
    <lineage>
        <taxon>Eukaryota</taxon>
        <taxon>Fungi</taxon>
        <taxon>Dikarya</taxon>
        <taxon>Ascomycota</taxon>
        <taxon>Pezizomycotina</taxon>
        <taxon>Eurotiomycetes</taxon>
        <taxon>Chaetothyriomycetidae</taxon>
        <taxon>Chaetothyriales</taxon>
        <taxon>Herpotrichiellaceae</taxon>
        <taxon>Exophiala</taxon>
    </lineage>
</organism>
<feature type="compositionally biased region" description="Pro residues" evidence="1">
    <location>
        <begin position="81"/>
        <end position="90"/>
    </location>
</feature>
<feature type="compositionally biased region" description="Polar residues" evidence="1">
    <location>
        <begin position="91"/>
        <end position="105"/>
    </location>
</feature>
<proteinExistence type="predicted"/>
<evidence type="ECO:0000256" key="1">
    <source>
        <dbReference type="SAM" id="MobiDB-lite"/>
    </source>
</evidence>
<dbReference type="Proteomes" id="UP000027920">
    <property type="component" value="Unassembled WGS sequence"/>
</dbReference>
<sequence length="345" mass="37592">TMDEDDKADDASQETPHKTSKRDRFKGALARTKSKFKKHGDKNDEDHILSDDVNDFLAAGRTSMSSLNNTAPSRGDALPYHPTPSNPHSPRPSTSDSASFTQPKQSPRRLNVPRIDVSNSQRYPGALPIGTSNSESTPTNDFLRPEYQSRSQSVSSLAKGKRRSRGLSVTFIEAPPVIIGIGGDDAPAPPVEISKARARARSVSPMRNRTQANDPVYSPNRSPHQPSNGGPGLPSHGPRQTPPDILKPRALQRIQTGLTPTTPVGRSDLDKEFEMSLQLWGGVHTPASSTASPLTPEIFAPTPIRPVHPPPAVMEMPEPHELKKEHSSGTLRKHFREEGSALRTH</sequence>
<reference evidence="2 3" key="1">
    <citation type="submission" date="2013-03" db="EMBL/GenBank/DDBJ databases">
        <title>The Genome Sequence of Exophiala aquamarina CBS 119918.</title>
        <authorList>
            <consortium name="The Broad Institute Genomics Platform"/>
            <person name="Cuomo C."/>
            <person name="de Hoog S."/>
            <person name="Gorbushina A."/>
            <person name="Walker B."/>
            <person name="Young S.K."/>
            <person name="Zeng Q."/>
            <person name="Gargeya S."/>
            <person name="Fitzgerald M."/>
            <person name="Haas B."/>
            <person name="Abouelleil A."/>
            <person name="Allen A.W."/>
            <person name="Alvarado L."/>
            <person name="Arachchi H.M."/>
            <person name="Berlin A.M."/>
            <person name="Chapman S.B."/>
            <person name="Gainer-Dewar J."/>
            <person name="Goldberg J."/>
            <person name="Griggs A."/>
            <person name="Gujja S."/>
            <person name="Hansen M."/>
            <person name="Howarth C."/>
            <person name="Imamovic A."/>
            <person name="Ireland A."/>
            <person name="Larimer J."/>
            <person name="McCowan C."/>
            <person name="Murphy C."/>
            <person name="Pearson M."/>
            <person name="Poon T.W."/>
            <person name="Priest M."/>
            <person name="Roberts A."/>
            <person name="Saif S."/>
            <person name="Shea T."/>
            <person name="Sisk P."/>
            <person name="Sykes S."/>
            <person name="Wortman J."/>
            <person name="Nusbaum C."/>
            <person name="Birren B."/>
        </authorList>
    </citation>
    <scope>NUCLEOTIDE SEQUENCE [LARGE SCALE GENOMIC DNA]</scope>
    <source>
        <strain evidence="2 3">CBS 119918</strain>
    </source>
</reference>
<comment type="caution">
    <text evidence="2">The sequence shown here is derived from an EMBL/GenBank/DDBJ whole genome shotgun (WGS) entry which is preliminary data.</text>
</comment>
<evidence type="ECO:0000313" key="3">
    <source>
        <dbReference type="Proteomes" id="UP000027920"/>
    </source>
</evidence>
<feature type="region of interest" description="Disordered" evidence="1">
    <location>
        <begin position="1"/>
        <end position="49"/>
    </location>
</feature>
<feature type="non-terminal residue" evidence="2">
    <location>
        <position position="1"/>
    </location>
</feature>
<evidence type="ECO:0000313" key="2">
    <source>
        <dbReference type="EMBL" id="KEF56506.1"/>
    </source>
</evidence>
<feature type="non-terminal residue" evidence="2">
    <location>
        <position position="345"/>
    </location>
</feature>
<dbReference type="OrthoDB" id="4356615at2759"/>
<keyword evidence="3" id="KW-1185">Reference proteome</keyword>
<dbReference type="VEuPathDB" id="FungiDB:A1O9_06693"/>
<feature type="compositionally biased region" description="Acidic residues" evidence="1">
    <location>
        <begin position="1"/>
        <end position="12"/>
    </location>
</feature>
<feature type="compositionally biased region" description="Polar residues" evidence="1">
    <location>
        <begin position="205"/>
        <end position="228"/>
    </location>
</feature>
<feature type="region of interest" description="Disordered" evidence="1">
    <location>
        <begin position="321"/>
        <end position="345"/>
    </location>
</feature>
<dbReference type="GeneID" id="25281610"/>
<dbReference type="HOGENOM" id="CLU_721678_0_0_1"/>
<gene>
    <name evidence="2" type="ORF">A1O9_06693</name>
</gene>
<feature type="compositionally biased region" description="Basic and acidic residues" evidence="1">
    <location>
        <begin position="335"/>
        <end position="345"/>
    </location>
</feature>
<dbReference type="AlphaFoldDB" id="A0A072P9F9"/>
<name>A0A072P9F9_9EURO</name>
<feature type="region of interest" description="Disordered" evidence="1">
    <location>
        <begin position="196"/>
        <end position="245"/>
    </location>
</feature>
<dbReference type="STRING" id="1182545.A0A072P9F9"/>
<feature type="compositionally biased region" description="Polar residues" evidence="1">
    <location>
        <begin position="130"/>
        <end position="140"/>
    </location>
</feature>